<gene>
    <name evidence="2" type="ORF">LRP49_15450</name>
</gene>
<evidence type="ECO:0008006" key="4">
    <source>
        <dbReference type="Google" id="ProtNLM"/>
    </source>
</evidence>
<accession>A0ABT5QNN4</accession>
<dbReference type="Gene3D" id="2.20.110.10">
    <property type="entry name" value="Histone H3 K4-specific methyltransferase SET7/9 N-terminal domain"/>
    <property type="match status" value="4"/>
</dbReference>
<feature type="signal peptide" evidence="1">
    <location>
        <begin position="1"/>
        <end position="22"/>
    </location>
</feature>
<name>A0ABT5QNN4_9GAMM</name>
<keyword evidence="3" id="KW-1185">Reference proteome</keyword>
<evidence type="ECO:0000313" key="3">
    <source>
        <dbReference type="Proteomes" id="UP001149821"/>
    </source>
</evidence>
<proteinExistence type="predicted"/>
<dbReference type="Gene3D" id="3.90.930.1">
    <property type="match status" value="1"/>
</dbReference>
<dbReference type="SUPFAM" id="SSF82185">
    <property type="entry name" value="Histone H3 K4-specific methyltransferase SET7/9 N-terminal domain"/>
    <property type="match status" value="4"/>
</dbReference>
<dbReference type="RefSeq" id="WP_274143204.1">
    <property type="nucleotide sequence ID" value="NZ_JAJUBB010000011.1"/>
</dbReference>
<dbReference type="Proteomes" id="UP001149821">
    <property type="component" value="Unassembled WGS sequence"/>
</dbReference>
<dbReference type="PANTHER" id="PTHR33706:SF1">
    <property type="entry name" value="TPR REPEAT PROTEIN"/>
    <property type="match status" value="1"/>
</dbReference>
<dbReference type="Pfam" id="PF07661">
    <property type="entry name" value="MORN_2"/>
    <property type="match status" value="6"/>
</dbReference>
<protein>
    <recommendedName>
        <fullName evidence="4">Antitoxin component YwqK of the YwqJK toxin-antitoxin module</fullName>
    </recommendedName>
</protein>
<comment type="caution">
    <text evidence="2">The sequence shown here is derived from an EMBL/GenBank/DDBJ whole genome shotgun (WGS) entry which is preliminary data.</text>
</comment>
<evidence type="ECO:0000313" key="2">
    <source>
        <dbReference type="EMBL" id="MDD1782567.1"/>
    </source>
</evidence>
<keyword evidence="1" id="KW-0732">Signal</keyword>
<sequence>MQRLLVRSLVLASMFSALTVWASPIWLDDDWNIVKSESQASYYLREPLVERDGVWPVSVYFQGGEILNFEGTFNSGDISTGKSVGEYKIYHDNGNLLSTGSRNEKGQYEGLTRFYDENGVLTEEAEFVASKRHGITRTFYPSGQVEEEYTNKNGIVVGENLYYFEDGTVSHRFNYVDGKTDGRQLYYSRNGTVSYSVHHKMDRVHGEYTSYYENGQVSHRVNYVNDKREGIGYSYSENGFLYLETAFRNDKKHGVVRGWYAEDKLRYEENYAYGKQHGSVTHYYASGNLKRVNYLVKGIQVGSQRSYFDRVDAVQEAANINKDGEVTDRVRFNEEGAKTYEYVASFKNKKRISDEKEYRNSVLVSRIQENEHKKWQLEERFDEEGNLTRREEEVAGKRHNVFIQIDVFTDNVETTHYKHGVRHGKYFVVTPVGDTIESGTYYNGKKSGSWVWHFDGIVRTENYNRKGQLHGELTSINADGRQTVSEQYRNGQLHGLTENYSDEGGLLAKGNYIDGKRDGQWQHQEEYEYDVRIWSGEYQDGIKVGKWFARSGAGYEMGREQFDELGRKQGAFYYFGESGNLKLIVRYVDDERDGNTDSYGTDGKIYYSEIYSMGSLVMSDDKGLSIFGDNS</sequence>
<evidence type="ECO:0000256" key="1">
    <source>
        <dbReference type="SAM" id="SignalP"/>
    </source>
</evidence>
<dbReference type="PANTHER" id="PTHR33706">
    <property type="entry name" value="MORN VARIANT REPEAT PROTEIN"/>
    <property type="match status" value="1"/>
</dbReference>
<dbReference type="InterPro" id="IPR011652">
    <property type="entry name" value="MORN_2"/>
</dbReference>
<dbReference type="EMBL" id="JAJUBB010000011">
    <property type="protein sequence ID" value="MDD1782567.1"/>
    <property type="molecule type" value="Genomic_DNA"/>
</dbReference>
<feature type="chain" id="PRO_5045053963" description="Antitoxin component YwqK of the YwqJK toxin-antitoxin module" evidence="1">
    <location>
        <begin position="23"/>
        <end position="631"/>
    </location>
</feature>
<organism evidence="2 3">
    <name type="scientific">Enterovibrio qingdaonensis</name>
    <dbReference type="NCBI Taxonomy" id="2899818"/>
    <lineage>
        <taxon>Bacteria</taxon>
        <taxon>Pseudomonadati</taxon>
        <taxon>Pseudomonadota</taxon>
        <taxon>Gammaproteobacteria</taxon>
        <taxon>Vibrionales</taxon>
        <taxon>Vibrionaceae</taxon>
        <taxon>Enterovibrio</taxon>
    </lineage>
</organism>
<reference evidence="2" key="1">
    <citation type="submission" date="2021-12" db="EMBL/GenBank/DDBJ databases">
        <title>Enterovibrio ZSDZ35 sp. nov. and Enterovibrio ZSDZ42 sp. nov., isolated from coastal seawater in Qingdao.</title>
        <authorList>
            <person name="Zhang P."/>
        </authorList>
    </citation>
    <scope>NUCLEOTIDE SEQUENCE</scope>
    <source>
        <strain evidence="2">ZSDZ35</strain>
    </source>
</reference>